<dbReference type="AlphaFoldDB" id="A0A7W1XS07"/>
<dbReference type="EMBL" id="JACEOL010000022">
    <property type="protein sequence ID" value="MBA4601975.1"/>
    <property type="molecule type" value="Genomic_DNA"/>
</dbReference>
<dbReference type="RefSeq" id="WP_181739033.1">
    <property type="nucleotide sequence ID" value="NZ_JACEOL010000022.1"/>
</dbReference>
<gene>
    <name evidence="1" type="ORF">H2C83_06510</name>
</gene>
<evidence type="ECO:0000313" key="2">
    <source>
        <dbReference type="Proteomes" id="UP000538292"/>
    </source>
</evidence>
<organism evidence="1 2">
    <name type="scientific">Thermoactinomyces mirandus</name>
    <dbReference type="NCBI Taxonomy" id="2756294"/>
    <lineage>
        <taxon>Bacteria</taxon>
        <taxon>Bacillati</taxon>
        <taxon>Bacillota</taxon>
        <taxon>Bacilli</taxon>
        <taxon>Bacillales</taxon>
        <taxon>Thermoactinomycetaceae</taxon>
        <taxon>Thermoactinomyces</taxon>
    </lineage>
</organism>
<evidence type="ECO:0000313" key="1">
    <source>
        <dbReference type="EMBL" id="MBA4601975.1"/>
    </source>
</evidence>
<dbReference type="Proteomes" id="UP000538292">
    <property type="component" value="Unassembled WGS sequence"/>
</dbReference>
<name>A0A7W1XS07_9BACL</name>
<accession>A0A7W1XS07</accession>
<dbReference type="Pfam" id="PF14412">
    <property type="entry name" value="AHH"/>
    <property type="match status" value="1"/>
</dbReference>
<proteinExistence type="predicted"/>
<protein>
    <submittedName>
        <fullName evidence="1">AHH domain-containing protein</fullName>
    </submittedName>
</protein>
<dbReference type="InterPro" id="IPR032871">
    <property type="entry name" value="AHH_dom_containing"/>
</dbReference>
<keyword evidence="2" id="KW-1185">Reference proteome</keyword>
<reference evidence="1 2" key="1">
    <citation type="submission" date="2020-07" db="EMBL/GenBank/DDBJ databases">
        <title>Thermoactinomyces phylogeny.</title>
        <authorList>
            <person name="Dunlap C."/>
        </authorList>
    </citation>
    <scope>NUCLEOTIDE SEQUENCE [LARGE SCALE GENOMIC DNA]</scope>
    <source>
        <strain evidence="1 2">AMNI-1</strain>
    </source>
</reference>
<sequence length="237" mass="26781">MFGGGVTAGVDQSLWDLFKTGKVNWKNTVIAAIFGFTVVLGGEYLGKHSDDIIKWINNRETPSFSQSLVKSGNSSAMTAPTRIEDTPFGQWLQKFAAEGNSQTGNNITVRQPPNGGKWGNVGKLRTNLENAGELQPRKGWAAHHIIPADDARTPEALRVRQLFDQVIGIEHVNESFNGVWLPHMRRVDGYIYHREIHTKKYYTELEERLRLAKDREEFLEILGDIKEEIVNGTFPYK</sequence>
<comment type="caution">
    <text evidence="1">The sequence shown here is derived from an EMBL/GenBank/DDBJ whole genome shotgun (WGS) entry which is preliminary data.</text>
</comment>